<organism evidence="1 2">
    <name type="scientific">Monilinia vaccinii-corymbosi</name>
    <dbReference type="NCBI Taxonomy" id="61207"/>
    <lineage>
        <taxon>Eukaryota</taxon>
        <taxon>Fungi</taxon>
        <taxon>Dikarya</taxon>
        <taxon>Ascomycota</taxon>
        <taxon>Pezizomycotina</taxon>
        <taxon>Leotiomycetes</taxon>
        <taxon>Helotiales</taxon>
        <taxon>Sclerotiniaceae</taxon>
        <taxon>Monilinia</taxon>
    </lineage>
</organism>
<keyword evidence="2" id="KW-1185">Reference proteome</keyword>
<protein>
    <submittedName>
        <fullName evidence="1">Uncharacterized protein</fullName>
    </submittedName>
</protein>
<evidence type="ECO:0000313" key="2">
    <source>
        <dbReference type="Proteomes" id="UP000672032"/>
    </source>
</evidence>
<accession>A0A8A3PK88</accession>
<proteinExistence type="predicted"/>
<dbReference type="AlphaFoldDB" id="A0A8A3PK88"/>
<name>A0A8A3PK88_9HELO</name>
<evidence type="ECO:0000313" key="1">
    <source>
        <dbReference type="EMBL" id="QSZ35772.1"/>
    </source>
</evidence>
<reference evidence="1" key="1">
    <citation type="submission" date="2020-10" db="EMBL/GenBank/DDBJ databases">
        <title>Genome Sequence of Monilinia vaccinii-corymbosi Sheds Light on Mummy Berry Disease Infection of Blueberry and Mating Type.</title>
        <authorList>
            <person name="Yow A.G."/>
            <person name="Zhang Y."/>
            <person name="Bansal K."/>
            <person name="Eacker S.M."/>
            <person name="Sullivan S."/>
            <person name="Liachko I."/>
            <person name="Cubeta M.A."/>
            <person name="Rollins J.A."/>
            <person name="Ashrafi H."/>
        </authorList>
    </citation>
    <scope>NUCLEOTIDE SEQUENCE</scope>
    <source>
        <strain evidence="1">RL-1</strain>
    </source>
</reference>
<sequence length="88" mass="9730">MEYMITLISGGNWEHYLGHRNEISERASDRGNLYEMRGEKLGASWKPGSDLGFVVVLRVMLCATLTPPLDRVDGAHIHVGRQGMGSGM</sequence>
<dbReference type="EMBL" id="CP063410">
    <property type="protein sequence ID" value="QSZ35772.1"/>
    <property type="molecule type" value="Genomic_DNA"/>
</dbReference>
<gene>
    <name evidence="1" type="ORF">DSL72_006894</name>
</gene>
<dbReference type="Proteomes" id="UP000672032">
    <property type="component" value="Chromosome 6"/>
</dbReference>